<dbReference type="SMART" id="SM00327">
    <property type="entry name" value="VWA"/>
    <property type="match status" value="1"/>
</dbReference>
<gene>
    <name evidence="3" type="ORF">I8J34_17995</name>
</gene>
<dbReference type="SMART" id="SM00609">
    <property type="entry name" value="VIT"/>
    <property type="match status" value="1"/>
</dbReference>
<dbReference type="InterPro" id="IPR036465">
    <property type="entry name" value="vWFA_dom_sf"/>
</dbReference>
<keyword evidence="4" id="KW-1185">Reference proteome</keyword>
<reference evidence="4" key="1">
    <citation type="journal article" date="2022" name="ISME J.">
        <title>Genetic and phylogenetic analysis of dissimilatory iodate-reducing bacteria identifies potential niches across the world's oceans.</title>
        <authorList>
            <person name="Reyes-Umana V."/>
            <person name="Henning Z."/>
            <person name="Lee K."/>
            <person name="Barnum T.P."/>
            <person name="Coates J.D."/>
        </authorList>
    </citation>
    <scope>NUCLEOTIDE SEQUENCE [LARGE SCALE GENOMIC DNA]</scope>
    <source>
        <strain evidence="4">IR12</strain>
    </source>
</reference>
<name>A0A944DHQ5_DENI1</name>
<proteinExistence type="predicted"/>
<dbReference type="AlphaFoldDB" id="A0A944DHQ5"/>
<dbReference type="InterPro" id="IPR013694">
    <property type="entry name" value="VIT"/>
</dbReference>
<dbReference type="Proteomes" id="UP000694660">
    <property type="component" value="Unassembled WGS sequence"/>
</dbReference>
<dbReference type="CDD" id="cd01461">
    <property type="entry name" value="vWA_interalpha_trypsin_inhibitor"/>
    <property type="match status" value="1"/>
</dbReference>
<dbReference type="Pfam" id="PF08487">
    <property type="entry name" value="VIT"/>
    <property type="match status" value="1"/>
</dbReference>
<dbReference type="NCBIfam" id="TIGR03788">
    <property type="entry name" value="marine_srt_targ"/>
    <property type="match status" value="1"/>
</dbReference>
<organism evidence="3 4">
    <name type="scientific">Denitromonas iodatirespirans</name>
    <dbReference type="NCBI Taxonomy" id="2795389"/>
    <lineage>
        <taxon>Bacteria</taxon>
        <taxon>Pseudomonadati</taxon>
        <taxon>Pseudomonadota</taxon>
        <taxon>Betaproteobacteria</taxon>
        <taxon>Rhodocyclales</taxon>
        <taxon>Zoogloeaceae</taxon>
        <taxon>Denitromonas</taxon>
    </lineage>
</organism>
<accession>A0A944DHQ5</accession>
<evidence type="ECO:0000313" key="4">
    <source>
        <dbReference type="Proteomes" id="UP000694660"/>
    </source>
</evidence>
<dbReference type="SUPFAM" id="SSF53300">
    <property type="entry name" value="vWA-like"/>
    <property type="match status" value="1"/>
</dbReference>
<dbReference type="InterPro" id="IPR022440">
    <property type="entry name" value="CHP03788"/>
</dbReference>
<dbReference type="Gene3D" id="3.40.50.410">
    <property type="entry name" value="von Willebrand factor, type A domain"/>
    <property type="match status" value="1"/>
</dbReference>
<dbReference type="InterPro" id="IPR002035">
    <property type="entry name" value="VWF_A"/>
</dbReference>
<dbReference type="PROSITE" id="PS50234">
    <property type="entry name" value="VWFA"/>
    <property type="match status" value="1"/>
</dbReference>
<dbReference type="PANTHER" id="PTHR45737:SF6">
    <property type="entry name" value="VON WILLEBRAND FACTOR A DOMAIN-CONTAINING PROTEIN 5A"/>
    <property type="match status" value="1"/>
</dbReference>
<comment type="caution">
    <text evidence="3">The sequence shown here is derived from an EMBL/GenBank/DDBJ whole genome shotgun (WGS) entry which is preliminary data.</text>
</comment>
<evidence type="ECO:0000313" key="3">
    <source>
        <dbReference type="EMBL" id="MBT0963078.1"/>
    </source>
</evidence>
<dbReference type="PANTHER" id="PTHR45737">
    <property type="entry name" value="VON WILLEBRAND FACTOR A DOMAIN-CONTAINING PROTEIN 5A"/>
    <property type="match status" value="1"/>
</dbReference>
<dbReference type="PROSITE" id="PS51468">
    <property type="entry name" value="VIT"/>
    <property type="match status" value="1"/>
</dbReference>
<feature type="domain" description="VWFA" evidence="1">
    <location>
        <begin position="350"/>
        <end position="520"/>
    </location>
</feature>
<dbReference type="EMBL" id="JAEKFT010000024">
    <property type="protein sequence ID" value="MBT0963078.1"/>
    <property type="molecule type" value="Genomic_DNA"/>
</dbReference>
<evidence type="ECO:0000259" key="1">
    <source>
        <dbReference type="PROSITE" id="PS50234"/>
    </source>
</evidence>
<dbReference type="Pfam" id="PF13768">
    <property type="entry name" value="VWA_3"/>
    <property type="match status" value="1"/>
</dbReference>
<protein>
    <submittedName>
        <fullName evidence="3">Marine proteobacterial sortase target protein</fullName>
    </submittedName>
</protein>
<sequence length="712" mass="76163">MTPAPLGFRDRAREVAELLARLLLMFVTGLGVSLALGALVLMLAAPAQAAESGDGGVQQGTLLFRGADGGDPAAAPLLHTDVTLRVSGPIVRARVVQRFRNPADDWREGTYVFPLPENAAVDRMRIQVADRVIEGQIQERAQAKATYEKAKAEGKASALVSQERPNVFTTRVANIGPKDEIRVEIEYQHTLDYAVADGVGRYSLRFPMVVAPRYIPGQVVGDEESGAILGTDMVPDAAAILPPMLLPDEAGPIVNPVSLNVYLDAGVPIAAVDSPFHRVRIDTLKPSVRRIRLSEGRTPANRDFVLNWTLAAGAAPHATLFVEPGKDRDHALLMLVPPAPSAVGKRLPREVVFIVDTSGSMEGASIVQAREALAMALGRLGAEDSFNVIEFNSNAKALFDTARPASGEHVAQAVRWVQALRANGGTEMAGALDLALDGRRNPDRVRQVIFLTDGAVGNEAQLFGLIQQRLGDSRLFTVGIGSAPNSHFMRKAAQAGRGSFTYIGKVEEVRARMAELFAKLESPVIKGLTVTWPSGARADASPDPLPDLYLGEPVVVAAAIDRTVGGEVRLSGDSGAIRWSSSLSLDDANPGEGIGVLWARQKIDHWMDTLADGADEAAVREKVLALALEFQLVSQFTSFVAVDTTPARSADARLKSGAVPSHFPAGWSPSGVYGELPRGATDTRWHVLMGLIALAAFFLTRTPRVRQLTMKG</sequence>
<feature type="domain" description="VIT" evidence="2">
    <location>
        <begin position="61"/>
        <end position="189"/>
    </location>
</feature>
<evidence type="ECO:0000259" key="2">
    <source>
        <dbReference type="PROSITE" id="PS51468"/>
    </source>
</evidence>
<dbReference type="RefSeq" id="WP_214363016.1">
    <property type="nucleotide sequence ID" value="NZ_JAEKFT010000024.1"/>
</dbReference>